<proteinExistence type="predicted"/>
<evidence type="ECO:0000313" key="2">
    <source>
        <dbReference type="EMBL" id="KIM79126.1"/>
    </source>
</evidence>
<evidence type="ECO:0008006" key="4">
    <source>
        <dbReference type="Google" id="ProtNLM"/>
    </source>
</evidence>
<reference evidence="2 3" key="1">
    <citation type="submission" date="2014-04" db="EMBL/GenBank/DDBJ databases">
        <authorList>
            <consortium name="DOE Joint Genome Institute"/>
            <person name="Kuo A."/>
            <person name="Tarkka M."/>
            <person name="Buscot F."/>
            <person name="Kohler A."/>
            <person name="Nagy L.G."/>
            <person name="Floudas D."/>
            <person name="Copeland A."/>
            <person name="Barry K.W."/>
            <person name="Cichocki N."/>
            <person name="Veneault-Fourrey C."/>
            <person name="LaButti K."/>
            <person name="Lindquist E.A."/>
            <person name="Lipzen A."/>
            <person name="Lundell T."/>
            <person name="Morin E."/>
            <person name="Murat C."/>
            <person name="Sun H."/>
            <person name="Tunlid A."/>
            <person name="Henrissat B."/>
            <person name="Grigoriev I.V."/>
            <person name="Hibbett D.S."/>
            <person name="Martin F."/>
            <person name="Nordberg H.P."/>
            <person name="Cantor M.N."/>
            <person name="Hua S.X."/>
        </authorList>
    </citation>
    <scope>NUCLEOTIDE SEQUENCE [LARGE SCALE GENOMIC DNA]</scope>
    <source>
        <strain evidence="2 3">F 1598</strain>
    </source>
</reference>
<keyword evidence="1" id="KW-0732">Signal</keyword>
<accession>A0A0C3FH51</accession>
<feature type="signal peptide" evidence="1">
    <location>
        <begin position="1"/>
        <end position="23"/>
    </location>
</feature>
<feature type="chain" id="PRO_5002164246" description="Secreted protein" evidence="1">
    <location>
        <begin position="24"/>
        <end position="136"/>
    </location>
</feature>
<dbReference type="AlphaFoldDB" id="A0A0C3FH51"/>
<organism evidence="2 3">
    <name type="scientific">Piloderma croceum (strain F 1598)</name>
    <dbReference type="NCBI Taxonomy" id="765440"/>
    <lineage>
        <taxon>Eukaryota</taxon>
        <taxon>Fungi</taxon>
        <taxon>Dikarya</taxon>
        <taxon>Basidiomycota</taxon>
        <taxon>Agaricomycotina</taxon>
        <taxon>Agaricomycetes</taxon>
        <taxon>Agaricomycetidae</taxon>
        <taxon>Atheliales</taxon>
        <taxon>Atheliaceae</taxon>
        <taxon>Piloderma</taxon>
    </lineage>
</organism>
<reference evidence="3" key="2">
    <citation type="submission" date="2015-01" db="EMBL/GenBank/DDBJ databases">
        <title>Evolutionary Origins and Diversification of the Mycorrhizal Mutualists.</title>
        <authorList>
            <consortium name="DOE Joint Genome Institute"/>
            <consortium name="Mycorrhizal Genomics Consortium"/>
            <person name="Kohler A."/>
            <person name="Kuo A."/>
            <person name="Nagy L.G."/>
            <person name="Floudas D."/>
            <person name="Copeland A."/>
            <person name="Barry K.W."/>
            <person name="Cichocki N."/>
            <person name="Veneault-Fourrey C."/>
            <person name="LaButti K."/>
            <person name="Lindquist E.A."/>
            <person name="Lipzen A."/>
            <person name="Lundell T."/>
            <person name="Morin E."/>
            <person name="Murat C."/>
            <person name="Riley R."/>
            <person name="Ohm R."/>
            <person name="Sun H."/>
            <person name="Tunlid A."/>
            <person name="Henrissat B."/>
            <person name="Grigoriev I.V."/>
            <person name="Hibbett D.S."/>
            <person name="Martin F."/>
        </authorList>
    </citation>
    <scope>NUCLEOTIDE SEQUENCE [LARGE SCALE GENOMIC DNA]</scope>
    <source>
        <strain evidence="3">F 1598</strain>
    </source>
</reference>
<dbReference type="Proteomes" id="UP000054166">
    <property type="component" value="Unassembled WGS sequence"/>
</dbReference>
<dbReference type="HOGENOM" id="CLU_1876200_0_0_1"/>
<sequence>MSQRIVCGLILGLFLCLLSPSLAFDLELTGHESNHPCISMDYLHKLFMNRHICNGTQEKSAGTPPILDRELILARWTSCCSLTLSTGHHFVFGFGEERQTRLNTTMFVHPLFSSSPQSISNVAGLRLLALSVILQD</sequence>
<keyword evidence="3" id="KW-1185">Reference proteome</keyword>
<name>A0A0C3FH51_PILCF</name>
<evidence type="ECO:0000256" key="1">
    <source>
        <dbReference type="SAM" id="SignalP"/>
    </source>
</evidence>
<evidence type="ECO:0000313" key="3">
    <source>
        <dbReference type="Proteomes" id="UP000054166"/>
    </source>
</evidence>
<dbReference type="InParanoid" id="A0A0C3FH51"/>
<gene>
    <name evidence="2" type="ORF">PILCRDRAFT_90260</name>
</gene>
<protein>
    <recommendedName>
        <fullName evidence="4">Secreted protein</fullName>
    </recommendedName>
</protein>
<dbReference type="EMBL" id="KN833011">
    <property type="protein sequence ID" value="KIM79126.1"/>
    <property type="molecule type" value="Genomic_DNA"/>
</dbReference>